<gene>
    <name evidence="1" type="ORF">HINF_LOCUS13463</name>
</gene>
<sequence length="166" mass="18704">MKDVPFVISNNSTLIHIDYELSGMKINELLNDLFNSLNQKCRFAIIGTSYGTIKLVSYDPLNIKTNPLSNALKIVECLLSLLEKQRDIGIKIATGLLKAVTLCYQDVHTDLVGDPANELEDLKTITSRIVVSKKFWDIYLASVPEDRRIACRHVPVMNGTVIQLWQ</sequence>
<protein>
    <submittedName>
        <fullName evidence="1">Hypothetical_protein</fullName>
    </submittedName>
</protein>
<dbReference type="EMBL" id="CAXDID020000031">
    <property type="protein sequence ID" value="CAL5994254.1"/>
    <property type="molecule type" value="Genomic_DNA"/>
</dbReference>
<dbReference type="Proteomes" id="UP001642409">
    <property type="component" value="Unassembled WGS sequence"/>
</dbReference>
<comment type="caution">
    <text evidence="1">The sequence shown here is derived from an EMBL/GenBank/DDBJ whole genome shotgun (WGS) entry which is preliminary data.</text>
</comment>
<evidence type="ECO:0000313" key="2">
    <source>
        <dbReference type="Proteomes" id="UP001642409"/>
    </source>
</evidence>
<proteinExistence type="predicted"/>
<name>A0ABP1HGV4_9EUKA</name>
<keyword evidence="2" id="KW-1185">Reference proteome</keyword>
<reference evidence="1 2" key="1">
    <citation type="submission" date="2024-07" db="EMBL/GenBank/DDBJ databases">
        <authorList>
            <person name="Akdeniz Z."/>
        </authorList>
    </citation>
    <scope>NUCLEOTIDE SEQUENCE [LARGE SCALE GENOMIC DNA]</scope>
</reference>
<accession>A0ABP1HGV4</accession>
<organism evidence="1 2">
    <name type="scientific">Hexamita inflata</name>
    <dbReference type="NCBI Taxonomy" id="28002"/>
    <lineage>
        <taxon>Eukaryota</taxon>
        <taxon>Metamonada</taxon>
        <taxon>Diplomonadida</taxon>
        <taxon>Hexamitidae</taxon>
        <taxon>Hexamitinae</taxon>
        <taxon>Hexamita</taxon>
    </lineage>
</organism>
<evidence type="ECO:0000313" key="1">
    <source>
        <dbReference type="EMBL" id="CAL5994254.1"/>
    </source>
</evidence>